<evidence type="ECO:0000256" key="7">
    <source>
        <dbReference type="SAM" id="Phobius"/>
    </source>
</evidence>
<feature type="transmembrane region" description="Helical" evidence="7">
    <location>
        <begin position="223"/>
        <end position="243"/>
    </location>
</feature>
<accession>A0AAU9JVJ2</accession>
<dbReference type="Proteomes" id="UP001162131">
    <property type="component" value="Unassembled WGS sequence"/>
</dbReference>
<organism evidence="9 10">
    <name type="scientific">Blepharisma stoltei</name>
    <dbReference type="NCBI Taxonomy" id="1481888"/>
    <lineage>
        <taxon>Eukaryota</taxon>
        <taxon>Sar</taxon>
        <taxon>Alveolata</taxon>
        <taxon>Ciliophora</taxon>
        <taxon>Postciliodesmatophora</taxon>
        <taxon>Heterotrichea</taxon>
        <taxon>Heterotrichida</taxon>
        <taxon>Blepharismidae</taxon>
        <taxon>Blepharisma</taxon>
    </lineage>
</organism>
<dbReference type="GO" id="GO:0046872">
    <property type="term" value="F:metal ion binding"/>
    <property type="evidence" value="ECO:0007669"/>
    <property type="project" value="UniProtKB-KW"/>
</dbReference>
<keyword evidence="10" id="KW-1185">Reference proteome</keyword>
<dbReference type="InterPro" id="IPR003607">
    <property type="entry name" value="HD/PDEase_dom"/>
</dbReference>
<keyword evidence="1 5" id="KW-0479">Metal-binding</keyword>
<dbReference type="EMBL" id="CAJZBQ010000037">
    <property type="protein sequence ID" value="CAG9324899.1"/>
    <property type="molecule type" value="Genomic_DNA"/>
</dbReference>
<feature type="domain" description="PDEase" evidence="8">
    <location>
        <begin position="380"/>
        <end position="712"/>
    </location>
</feature>
<dbReference type="PROSITE" id="PS51845">
    <property type="entry name" value="PDEASE_I_2"/>
    <property type="match status" value="1"/>
</dbReference>
<keyword evidence="7" id="KW-0812">Transmembrane</keyword>
<dbReference type="GO" id="GO:0004114">
    <property type="term" value="F:3',5'-cyclic-nucleotide phosphodiesterase activity"/>
    <property type="evidence" value="ECO:0007669"/>
    <property type="project" value="InterPro"/>
</dbReference>
<dbReference type="InterPro" id="IPR023174">
    <property type="entry name" value="PDEase_CS"/>
</dbReference>
<comment type="caution">
    <text evidence="9">The sequence shown here is derived from an EMBL/GenBank/DDBJ whole genome shotgun (WGS) entry which is preliminary data.</text>
</comment>
<feature type="transmembrane region" description="Helical" evidence="7">
    <location>
        <begin position="138"/>
        <end position="157"/>
    </location>
</feature>
<feature type="binding site" evidence="5">
    <location>
        <position position="503"/>
    </location>
    <ligand>
        <name>Zn(2+)</name>
        <dbReference type="ChEBI" id="CHEBI:29105"/>
        <label>1</label>
    </ligand>
</feature>
<dbReference type="PROSITE" id="PS00126">
    <property type="entry name" value="PDEASE_I_1"/>
    <property type="match status" value="1"/>
</dbReference>
<sequence length="747" mass="86231">MASKELEKSPSNESISKQASSVIYSLLDHEKAESKNLPVCPNLLHYNDNFLEWKYRQALICESYSFTKPSAEFKNNLMIFYIFITAYLGILLATSLLLYRKGDLNYYHLIFHLLCILALTIIAYSILVLILFSSWSLMNYRPLLMILSFAFLIYLVIGDGKVLSEIFSTSSDSENWLPCSVGITCYIVMVRKPLFECFYLIAMLSIASMVLYLGANITLSTSSYYSIFSEFTLFSVFLFLQIIDAYQLEYRSRQIFLRMHMEEQDGKAKVVLGSENEKEAIKTEIEMIVRTLDSIKREIRYAGRMIIYNDLKKRLKSTCLEIEKIIRIIAHGNFLNVINIARERDMDEDDKTFIEQNFMSPQPNNPRIPSSLMSISEISEKKINFPFMSYGVHELESVLATVGKNWNFDIWFVYNSTGHSIYVIAKYLLKKWSLNDSFKIPDLVIDRYFQTLEKSYYKNPYHNACHAADVLHTVLFFYHHGDLLKSLSPLDLLSSIVAALGHDVGHQALNNRFLVNNRDEIALIYNDSSVLENMHCSKTYQIMNKPDCNLFGSLTPEDWVKSRKLIVEMILETDMSKHFEILGRFKIRAYSLSDFNINNQDDKVQLLSMGLKCADIGHSAKATDLHEKWTKLVCEEFFNQGDIEKAKHQPVSMFCDRDTTDIPKSQAGFLKNICIPLFEAWCHYLRSDSINLLVLEQIKRNHQSWEAKSQTRRATMGVCDSLVKEFEKTKRSSVASSDGTKLHTSEF</sequence>
<proteinExistence type="inferred from homology"/>
<dbReference type="AlphaFoldDB" id="A0AAU9JVJ2"/>
<evidence type="ECO:0000256" key="1">
    <source>
        <dbReference type="ARBA" id="ARBA00022723"/>
    </source>
</evidence>
<evidence type="ECO:0000256" key="2">
    <source>
        <dbReference type="ARBA" id="ARBA00022801"/>
    </source>
</evidence>
<dbReference type="PRINTS" id="PR00387">
    <property type="entry name" value="PDIESTERASE1"/>
</dbReference>
<feature type="binding site" evidence="5">
    <location>
        <position position="466"/>
    </location>
    <ligand>
        <name>Zn(2+)</name>
        <dbReference type="ChEBI" id="CHEBI:29105"/>
        <label>1</label>
    </ligand>
</feature>
<feature type="transmembrane region" description="Helical" evidence="7">
    <location>
        <begin position="78"/>
        <end position="99"/>
    </location>
</feature>
<evidence type="ECO:0000256" key="5">
    <source>
        <dbReference type="PIRSR" id="PIRSR623088-3"/>
    </source>
</evidence>
<reference evidence="9" key="1">
    <citation type="submission" date="2021-09" db="EMBL/GenBank/DDBJ databases">
        <authorList>
            <consortium name="AG Swart"/>
            <person name="Singh M."/>
            <person name="Singh A."/>
            <person name="Seah K."/>
            <person name="Emmerich C."/>
        </authorList>
    </citation>
    <scope>NUCLEOTIDE SEQUENCE</scope>
    <source>
        <strain evidence="9">ATCC30299</strain>
    </source>
</reference>
<evidence type="ECO:0000256" key="6">
    <source>
        <dbReference type="RuleBase" id="RU363067"/>
    </source>
</evidence>
<feature type="binding site" evidence="4">
    <location>
        <position position="503"/>
    </location>
    <ligand>
        <name>AMP</name>
        <dbReference type="ChEBI" id="CHEBI:456215"/>
    </ligand>
</feature>
<dbReference type="Gene3D" id="1.10.1300.10">
    <property type="entry name" value="3'5'-cyclic nucleotide phosphodiesterase, catalytic domain"/>
    <property type="match status" value="1"/>
</dbReference>
<dbReference type="CDD" id="cd00077">
    <property type="entry name" value="HDc"/>
    <property type="match status" value="1"/>
</dbReference>
<dbReference type="PANTHER" id="PTHR11347">
    <property type="entry name" value="CYCLIC NUCLEOTIDE PHOSPHODIESTERASE"/>
    <property type="match status" value="1"/>
</dbReference>
<feature type="active site" description="Proton donor" evidence="3">
    <location>
        <position position="462"/>
    </location>
</feature>
<feature type="transmembrane region" description="Helical" evidence="7">
    <location>
        <begin position="106"/>
        <end position="132"/>
    </location>
</feature>
<comment type="cofactor">
    <cofactor evidence="6">
        <name>a divalent metal cation</name>
        <dbReference type="ChEBI" id="CHEBI:60240"/>
    </cofactor>
    <text evidence="6">Binds 2 divalent metal cations per subunit. Site 1 may preferentially bind zinc ions, while site 2 has a preference for magnesium and/or manganese ions.</text>
</comment>
<dbReference type="SUPFAM" id="SSF109604">
    <property type="entry name" value="HD-domain/PDEase-like"/>
    <property type="match status" value="1"/>
</dbReference>
<keyword evidence="7" id="KW-0472">Membrane</keyword>
<feature type="binding site" evidence="5">
    <location>
        <position position="502"/>
    </location>
    <ligand>
        <name>Zn(2+)</name>
        <dbReference type="ChEBI" id="CHEBI:29105"/>
        <label>1</label>
    </ligand>
</feature>
<protein>
    <recommendedName>
        <fullName evidence="6">Phosphodiesterase</fullName>
        <ecNumber evidence="6">3.1.4.-</ecNumber>
    </recommendedName>
</protein>
<feature type="binding site" evidence="4">
    <location>
        <position position="615"/>
    </location>
    <ligand>
        <name>AMP</name>
        <dbReference type="ChEBI" id="CHEBI:456215"/>
    </ligand>
</feature>
<evidence type="ECO:0000313" key="9">
    <source>
        <dbReference type="EMBL" id="CAG9324899.1"/>
    </source>
</evidence>
<dbReference type="Pfam" id="PF00233">
    <property type="entry name" value="PDEase_I"/>
    <property type="match status" value="1"/>
</dbReference>
<gene>
    <name evidence="9" type="ORF">BSTOLATCC_MIC37647</name>
</gene>
<dbReference type="EC" id="3.1.4.-" evidence="6"/>
<keyword evidence="7" id="KW-1133">Transmembrane helix</keyword>
<dbReference type="GO" id="GO:0007165">
    <property type="term" value="P:signal transduction"/>
    <property type="evidence" value="ECO:0007669"/>
    <property type="project" value="InterPro"/>
</dbReference>
<dbReference type="InterPro" id="IPR036971">
    <property type="entry name" value="PDEase_catalytic_dom_sf"/>
</dbReference>
<evidence type="ECO:0000313" key="10">
    <source>
        <dbReference type="Proteomes" id="UP001162131"/>
    </source>
</evidence>
<evidence type="ECO:0000256" key="4">
    <source>
        <dbReference type="PIRSR" id="PIRSR623088-2"/>
    </source>
</evidence>
<name>A0AAU9JVJ2_9CILI</name>
<feature type="binding site" evidence="5">
    <location>
        <position position="615"/>
    </location>
    <ligand>
        <name>Zn(2+)</name>
        <dbReference type="ChEBI" id="CHEBI:29105"/>
        <label>1</label>
    </ligand>
</feature>
<comment type="similarity">
    <text evidence="6">Belongs to the cyclic nucleotide phosphodiesterase family.</text>
</comment>
<feature type="transmembrane region" description="Helical" evidence="7">
    <location>
        <begin position="197"/>
        <end position="217"/>
    </location>
</feature>
<keyword evidence="2 6" id="KW-0378">Hydrolase</keyword>
<feature type="binding site" evidence="4">
    <location>
        <begin position="462"/>
        <end position="466"/>
    </location>
    <ligand>
        <name>AMP</name>
        <dbReference type="ChEBI" id="CHEBI:456215"/>
    </ligand>
</feature>
<dbReference type="InterPro" id="IPR023088">
    <property type="entry name" value="PDEase"/>
</dbReference>
<dbReference type="InterPro" id="IPR002073">
    <property type="entry name" value="PDEase_catalytic_dom"/>
</dbReference>
<feature type="binding site" evidence="4">
    <location>
        <position position="666"/>
    </location>
    <ligand>
        <name>AMP</name>
        <dbReference type="ChEBI" id="CHEBI:456215"/>
    </ligand>
</feature>
<evidence type="ECO:0000259" key="8">
    <source>
        <dbReference type="PROSITE" id="PS51845"/>
    </source>
</evidence>
<evidence type="ECO:0000256" key="3">
    <source>
        <dbReference type="PIRSR" id="PIRSR623088-1"/>
    </source>
</evidence>
<feature type="binding site" evidence="5">
    <location>
        <position position="503"/>
    </location>
    <ligand>
        <name>Zn(2+)</name>
        <dbReference type="ChEBI" id="CHEBI:29105"/>
        <label>2</label>
    </ligand>
</feature>